<dbReference type="EMBL" id="ACFG01000004">
    <property type="protein sequence ID" value="EEH64636.1"/>
    <property type="molecule type" value="Genomic_DNA"/>
</dbReference>
<comment type="caution">
    <text evidence="1">The sequence shown here is derived from an EMBL/GenBank/DDBJ whole genome shotgun (WGS) entry which is preliminary data.</text>
</comment>
<dbReference type="HOGENOM" id="CLU_2056290_0_0_11"/>
<dbReference type="Proteomes" id="UP000010301">
    <property type="component" value="Unassembled WGS sequence"/>
</dbReference>
<gene>
    <name evidence="1" type="ORF">HMPREF0044_0373</name>
</gene>
<organism evidence="1 2">
    <name type="scientific">Gleimia coleocanis DSM 15436</name>
    <dbReference type="NCBI Taxonomy" id="525245"/>
    <lineage>
        <taxon>Bacteria</taxon>
        <taxon>Bacillati</taxon>
        <taxon>Actinomycetota</taxon>
        <taxon>Actinomycetes</taxon>
        <taxon>Actinomycetales</taxon>
        <taxon>Actinomycetaceae</taxon>
        <taxon>Gleimia</taxon>
    </lineage>
</organism>
<reference evidence="1 2" key="1">
    <citation type="submission" date="2009-01" db="EMBL/GenBank/DDBJ databases">
        <authorList>
            <person name="Qin X."/>
            <person name="Bachman B."/>
            <person name="Battles P."/>
            <person name="Bell A."/>
            <person name="Bess C."/>
            <person name="Bickham C."/>
            <person name="Chaboub L."/>
            <person name="Chen D."/>
            <person name="Coyle M."/>
            <person name="Deiros D.R."/>
            <person name="Dinh H."/>
            <person name="Forbes L."/>
            <person name="Fowler G."/>
            <person name="Francisco L."/>
            <person name="Fu Q."/>
            <person name="Gubbala S."/>
            <person name="Hale W."/>
            <person name="Han Y."/>
            <person name="Hemphill L."/>
            <person name="Highlander S.K."/>
            <person name="Hirani K."/>
            <person name="Hogues M."/>
            <person name="Jackson L."/>
            <person name="Jakkamsetti A."/>
            <person name="Javaid M."/>
            <person name="Jiang H."/>
            <person name="Korchina V."/>
            <person name="Kovar C."/>
            <person name="Lara F."/>
            <person name="Lee S."/>
            <person name="Mata R."/>
            <person name="Mathew T."/>
            <person name="Moen C."/>
            <person name="Morales K."/>
            <person name="Munidasa M."/>
            <person name="Nazareth L."/>
            <person name="Ngo R."/>
            <person name="Nguyen L."/>
            <person name="Okwuonu G."/>
            <person name="Ongeri F."/>
            <person name="Patil S."/>
            <person name="Petrosino J."/>
            <person name="Pham C."/>
            <person name="Pham P."/>
            <person name="Pu L.-L."/>
            <person name="Puazo M."/>
            <person name="Raj R."/>
            <person name="Reid J."/>
            <person name="Rouhana J."/>
            <person name="Saada N."/>
            <person name="Shang Y."/>
            <person name="Simmons D."/>
            <person name="Thornton R."/>
            <person name="Warren J."/>
            <person name="Weissenberger G."/>
            <person name="Zhang J."/>
            <person name="Zhang L."/>
            <person name="Zhou C."/>
            <person name="Zhu D."/>
            <person name="Muzny D."/>
            <person name="Worley K."/>
            <person name="Gibbs R."/>
        </authorList>
    </citation>
    <scope>NUCLEOTIDE SEQUENCE [LARGE SCALE GENOMIC DNA]</scope>
    <source>
        <strain evidence="1 2">DSM 15436</strain>
    </source>
</reference>
<sequence length="119" mass="12854">MTAELPAGITDVDNATNTVDQQIALRRPDSSILSVTKVQDKETVASGETRTYTVTYRNTGDKAYTVDLTDAYYGVAASRKDVVRPGTYSVSCGANTVGVECPAEFDGSEKQIKKVIIHF</sequence>
<dbReference type="RefSeq" id="WP_006547370.1">
    <property type="nucleotide sequence ID" value="NZ_DS999545.1"/>
</dbReference>
<evidence type="ECO:0000313" key="1">
    <source>
        <dbReference type="EMBL" id="EEH64636.1"/>
    </source>
</evidence>
<dbReference type="OrthoDB" id="5198807at2"/>
<accession>C0VYY3</accession>
<name>C0VYY3_9ACTO</name>
<evidence type="ECO:0008006" key="3">
    <source>
        <dbReference type="Google" id="ProtNLM"/>
    </source>
</evidence>
<keyword evidence="2" id="KW-1185">Reference proteome</keyword>
<protein>
    <recommendedName>
        <fullName evidence="3">DUF11 domain-containing protein</fullName>
    </recommendedName>
</protein>
<evidence type="ECO:0000313" key="2">
    <source>
        <dbReference type="Proteomes" id="UP000010301"/>
    </source>
</evidence>
<proteinExistence type="predicted"/>
<dbReference type="AlphaFoldDB" id="C0VYY3"/>